<feature type="region of interest" description="Disordered" evidence="1">
    <location>
        <begin position="21"/>
        <end position="58"/>
    </location>
</feature>
<proteinExistence type="predicted"/>
<evidence type="ECO:0000313" key="2">
    <source>
        <dbReference type="EMBL" id="EFA22804.1"/>
    </source>
</evidence>
<dbReference type="EMBL" id="ABXB03000003">
    <property type="protein sequence ID" value="EFA22804.1"/>
    <property type="molecule type" value="Genomic_DNA"/>
</dbReference>
<dbReference type="AlphaFoldDB" id="D1NVF3"/>
<sequence length="71" mass="7866">MKTNGNHRGIGGRWWRSLWGRDERDEPGDWGGRGGRGGWGEFDERACGERRAGPSEEGRIGALGAELVRLD</sequence>
<dbReference type="Proteomes" id="UP000003656">
    <property type="component" value="Unassembled WGS sequence"/>
</dbReference>
<dbReference type="STRING" id="561180.BIFGAL_03838"/>
<protein>
    <submittedName>
        <fullName evidence="2">Uncharacterized protein</fullName>
    </submittedName>
</protein>
<feature type="compositionally biased region" description="Basic and acidic residues" evidence="1">
    <location>
        <begin position="42"/>
        <end position="58"/>
    </location>
</feature>
<gene>
    <name evidence="2" type="ORF">BIFGAL_03838</name>
</gene>
<evidence type="ECO:0000313" key="3">
    <source>
        <dbReference type="Proteomes" id="UP000003656"/>
    </source>
</evidence>
<organism evidence="2 3">
    <name type="scientific">Bifidobacterium gallicum DSM 20093 = LMG 11596</name>
    <dbReference type="NCBI Taxonomy" id="561180"/>
    <lineage>
        <taxon>Bacteria</taxon>
        <taxon>Bacillati</taxon>
        <taxon>Actinomycetota</taxon>
        <taxon>Actinomycetes</taxon>
        <taxon>Bifidobacteriales</taxon>
        <taxon>Bifidobacteriaceae</taxon>
        <taxon>Bifidobacterium</taxon>
    </lineage>
</organism>
<accession>D1NVF3</accession>
<name>D1NVF3_9BIFI</name>
<comment type="caution">
    <text evidence="2">The sequence shown here is derived from an EMBL/GenBank/DDBJ whole genome shotgun (WGS) entry which is preliminary data.</text>
</comment>
<evidence type="ECO:0000256" key="1">
    <source>
        <dbReference type="SAM" id="MobiDB-lite"/>
    </source>
</evidence>
<feature type="compositionally biased region" description="Gly residues" evidence="1">
    <location>
        <begin position="29"/>
        <end position="40"/>
    </location>
</feature>
<reference evidence="2 3" key="1">
    <citation type="submission" date="2009-11" db="EMBL/GenBank/DDBJ databases">
        <authorList>
            <person name="Weinstock G."/>
            <person name="Sodergren E."/>
            <person name="Clifton S."/>
            <person name="Fulton L."/>
            <person name="Fulton B."/>
            <person name="Courtney L."/>
            <person name="Fronick C."/>
            <person name="Harrison M."/>
            <person name="Strong C."/>
            <person name="Farmer C."/>
            <person name="Delahaunty K."/>
            <person name="Markovic C."/>
            <person name="Hall O."/>
            <person name="Minx P."/>
            <person name="Tomlinson C."/>
            <person name="Mitreva M."/>
            <person name="Nelson J."/>
            <person name="Hou S."/>
            <person name="Wollam A."/>
            <person name="Pepin K.H."/>
            <person name="Johnson M."/>
            <person name="Bhonagiri V."/>
            <person name="Nash W.E."/>
            <person name="Warren W."/>
            <person name="Chinwalla A."/>
            <person name="Mardis E.R."/>
            <person name="Wilson R.K."/>
        </authorList>
    </citation>
    <scope>NUCLEOTIDE SEQUENCE [LARGE SCALE GENOMIC DNA]</scope>
    <source>
        <strain evidence="2 3">DSM 20093</strain>
    </source>
</reference>